<dbReference type="GO" id="GO:0005525">
    <property type="term" value="F:GTP binding"/>
    <property type="evidence" value="ECO:0007669"/>
    <property type="project" value="UniProtKB-KW"/>
</dbReference>
<evidence type="ECO:0000256" key="2">
    <source>
        <dbReference type="ARBA" id="ARBA00022741"/>
    </source>
</evidence>
<dbReference type="InterPro" id="IPR025121">
    <property type="entry name" value="GTPase_HflX_N"/>
</dbReference>
<organism evidence="8 9">
    <name type="scientific">Equus caballus</name>
    <name type="common">Horse</name>
    <dbReference type="NCBI Taxonomy" id="9796"/>
    <lineage>
        <taxon>Eukaryota</taxon>
        <taxon>Metazoa</taxon>
        <taxon>Chordata</taxon>
        <taxon>Craniata</taxon>
        <taxon>Vertebrata</taxon>
        <taxon>Euteleostomi</taxon>
        <taxon>Mammalia</taxon>
        <taxon>Eutheria</taxon>
        <taxon>Laurasiatheria</taxon>
        <taxon>Perissodactyla</taxon>
        <taxon>Equidae</taxon>
        <taxon>Equus</taxon>
    </lineage>
</organism>
<keyword evidence="9" id="KW-1185">Reference proteome</keyword>
<reference evidence="8" key="2">
    <citation type="submission" date="2025-08" db="UniProtKB">
        <authorList>
            <consortium name="Ensembl"/>
        </authorList>
    </citation>
    <scope>IDENTIFICATION</scope>
    <source>
        <strain evidence="8">Thoroughbred</strain>
    </source>
</reference>
<protein>
    <submittedName>
        <fullName evidence="8">GTP binding protein 6 (putative)</fullName>
    </submittedName>
</protein>
<keyword evidence="4" id="KW-0342">GTP-binding</keyword>
<dbReference type="PROSITE" id="PS51705">
    <property type="entry name" value="G_HFLX"/>
    <property type="match status" value="1"/>
</dbReference>
<dbReference type="Pfam" id="PF16360">
    <property type="entry name" value="GTP-bdg_M"/>
    <property type="match status" value="1"/>
</dbReference>
<evidence type="ECO:0000313" key="9">
    <source>
        <dbReference type="Proteomes" id="UP000002281"/>
    </source>
</evidence>
<dbReference type="GO" id="GO:0046872">
    <property type="term" value="F:metal ion binding"/>
    <property type="evidence" value="ECO:0007669"/>
    <property type="project" value="UniProtKB-KW"/>
</dbReference>
<keyword evidence="1" id="KW-0479">Metal-binding</keyword>
<dbReference type="InterPro" id="IPR030394">
    <property type="entry name" value="G_HFLX_dom"/>
</dbReference>
<keyword evidence="5" id="KW-0175">Coiled coil</keyword>
<dbReference type="FunFam" id="3.40.50.11060:FF:000002">
    <property type="entry name" value="GTP binding protein 6 (putative)"/>
    <property type="match status" value="1"/>
</dbReference>
<evidence type="ECO:0000256" key="4">
    <source>
        <dbReference type="ARBA" id="ARBA00023134"/>
    </source>
</evidence>
<proteinExistence type="predicted"/>
<dbReference type="Ensembl" id="ENSECAT00000115057.1">
    <property type="protein sequence ID" value="ENSECAP00000068560.1"/>
    <property type="gene ID" value="ENSECAG00000032734.3"/>
</dbReference>
<feature type="compositionally biased region" description="Gly residues" evidence="6">
    <location>
        <begin position="45"/>
        <end position="58"/>
    </location>
</feature>
<keyword evidence="3" id="KW-0460">Magnesium</keyword>
<feature type="region of interest" description="Disordered" evidence="6">
    <location>
        <begin position="41"/>
        <end position="89"/>
    </location>
</feature>
<feature type="coiled-coil region" evidence="5">
    <location>
        <begin position="263"/>
        <end position="290"/>
    </location>
</feature>
<evidence type="ECO:0000256" key="6">
    <source>
        <dbReference type="SAM" id="MobiDB-lite"/>
    </source>
</evidence>
<feature type="region of interest" description="Disordered" evidence="6">
    <location>
        <begin position="393"/>
        <end position="444"/>
    </location>
</feature>
<dbReference type="Proteomes" id="UP000002281">
    <property type="component" value="Chromosome X"/>
</dbReference>
<dbReference type="Pfam" id="PF13167">
    <property type="entry name" value="GTP-bdg_N"/>
    <property type="match status" value="1"/>
</dbReference>
<dbReference type="Gene3D" id="3.40.50.11060">
    <property type="entry name" value="GTPase HflX, N-terminal domain"/>
    <property type="match status" value="1"/>
</dbReference>
<feature type="domain" description="Hflx-type G" evidence="7">
    <location>
        <begin position="301"/>
        <end position="381"/>
    </location>
</feature>
<accession>A0A9L0RXK9</accession>
<dbReference type="PANTHER" id="PTHR10229">
    <property type="entry name" value="GTP-BINDING PROTEIN HFLX"/>
    <property type="match status" value="1"/>
</dbReference>
<evidence type="ECO:0000313" key="8">
    <source>
        <dbReference type="Ensembl" id="ENSECAP00000068560.1"/>
    </source>
</evidence>
<dbReference type="InterPro" id="IPR042108">
    <property type="entry name" value="GTPase_HflX_N_sf"/>
</dbReference>
<feature type="compositionally biased region" description="Acidic residues" evidence="6">
    <location>
        <begin position="70"/>
        <end position="88"/>
    </location>
</feature>
<keyword evidence="2" id="KW-0547">Nucleotide-binding</keyword>
<gene>
    <name evidence="8" type="primary">GTPBP6</name>
</gene>
<dbReference type="InterPro" id="IPR027417">
    <property type="entry name" value="P-loop_NTPase"/>
</dbReference>
<dbReference type="PANTHER" id="PTHR10229:SF0">
    <property type="entry name" value="GTP-BINDING PROTEIN 6-RELATED"/>
    <property type="match status" value="1"/>
</dbReference>
<dbReference type="CDD" id="cd01878">
    <property type="entry name" value="HflX"/>
    <property type="match status" value="1"/>
</dbReference>
<dbReference type="GeneTree" id="ENSGT00390000001397"/>
<evidence type="ECO:0000259" key="7">
    <source>
        <dbReference type="PROSITE" id="PS51705"/>
    </source>
</evidence>
<dbReference type="Pfam" id="PF01926">
    <property type="entry name" value="MMR_HSR1"/>
    <property type="match status" value="1"/>
</dbReference>
<reference evidence="8 9" key="1">
    <citation type="journal article" date="2009" name="Science">
        <title>Genome sequence, comparative analysis, and population genetics of the domestic horse.</title>
        <authorList>
            <consortium name="Broad Institute Genome Sequencing Platform"/>
            <consortium name="Broad Institute Whole Genome Assembly Team"/>
            <person name="Wade C.M."/>
            <person name="Giulotto E."/>
            <person name="Sigurdsson S."/>
            <person name="Zoli M."/>
            <person name="Gnerre S."/>
            <person name="Imsland F."/>
            <person name="Lear T.L."/>
            <person name="Adelson D.L."/>
            <person name="Bailey E."/>
            <person name="Bellone R.R."/>
            <person name="Bloecker H."/>
            <person name="Distl O."/>
            <person name="Edgar R.C."/>
            <person name="Garber M."/>
            <person name="Leeb T."/>
            <person name="Mauceli E."/>
            <person name="MacLeod J.N."/>
            <person name="Penedo M.C.T."/>
            <person name="Raison J.M."/>
            <person name="Sharpe T."/>
            <person name="Vogel J."/>
            <person name="Andersson L."/>
            <person name="Antczak D.F."/>
            <person name="Biagi T."/>
            <person name="Binns M.M."/>
            <person name="Chowdhary B.P."/>
            <person name="Coleman S.J."/>
            <person name="Della Valle G."/>
            <person name="Fryc S."/>
            <person name="Guerin G."/>
            <person name="Hasegawa T."/>
            <person name="Hill E.W."/>
            <person name="Jurka J."/>
            <person name="Kiialainen A."/>
            <person name="Lindgren G."/>
            <person name="Liu J."/>
            <person name="Magnani E."/>
            <person name="Mickelson J.R."/>
            <person name="Murray J."/>
            <person name="Nergadze S.G."/>
            <person name="Onofrio R."/>
            <person name="Pedroni S."/>
            <person name="Piras M.F."/>
            <person name="Raudsepp T."/>
            <person name="Rocchi M."/>
            <person name="Roeed K.H."/>
            <person name="Ryder O.A."/>
            <person name="Searle S."/>
            <person name="Skow L."/>
            <person name="Swinburne J.E."/>
            <person name="Syvaenen A.C."/>
            <person name="Tozaki T."/>
            <person name="Valberg S.J."/>
            <person name="Vaudin M."/>
            <person name="White J.R."/>
            <person name="Zody M.C."/>
            <person name="Lander E.S."/>
            <person name="Lindblad-Toh K."/>
        </authorList>
    </citation>
    <scope>NUCLEOTIDE SEQUENCE [LARGE SCALE GENOMIC DNA]</scope>
    <source>
        <strain evidence="8 9">Thoroughbred</strain>
    </source>
</reference>
<dbReference type="Gene3D" id="3.40.50.300">
    <property type="entry name" value="P-loop containing nucleotide triphosphate hydrolases"/>
    <property type="match status" value="1"/>
</dbReference>
<evidence type="ECO:0000256" key="3">
    <source>
        <dbReference type="ARBA" id="ARBA00022842"/>
    </source>
</evidence>
<dbReference type="AlphaFoldDB" id="A0A9L0RXK9"/>
<dbReference type="InterPro" id="IPR032305">
    <property type="entry name" value="GTP-bd_M"/>
</dbReference>
<dbReference type="InterPro" id="IPR016496">
    <property type="entry name" value="GTPase_HflX"/>
</dbReference>
<reference evidence="8" key="3">
    <citation type="submission" date="2025-09" db="UniProtKB">
        <authorList>
            <consortium name="Ensembl"/>
        </authorList>
    </citation>
    <scope>IDENTIFICATION</scope>
    <source>
        <strain evidence="8">Thoroughbred</strain>
    </source>
</reference>
<sequence length="585" mass="64519">MWALRAAVRPGAWLPRVVRGRPALRAAVPLLPCPERALAAFRPGDPGGLDGRGGGGRGPWADGRRSRAGEEEEEEPEDADEDEDEDEELLRRDPLLPAGAQRVCLVHPEVKWGPGKPQLTRAEWQVAEARALVHTLDNWSVVETMVVPTRTPDKKLVFGKGNLEQLTERIRGSPEVTAVFLNVERMSAPTQKELEAAWGVPVFDRFTVVLHIFRCNARTREARLQVALAELPVLRSSLRRDVARLDGPGRGSRYIMGSGESFVQVQQRLLKEKEMKIRRALERLRRKRQLLGRQRRRREFPVVSLVGYTNCGKTTLVKALTGDADIQPRDQLFATLDVTAHAGSLPSRMTVIYMDTIGFLSQLPHGLIESFSATLEDVAHSVSVRWSRDSDLDCQHKEGPGPPRHCVTGDQVPSSPTNARPAPLQEDITGQWPPAVRPPGPSGPQDLVVHVRDVSHPETELQKASVLSTLRGLRLPAALLDSVLEVHNKADLVPGYSPAGPHVAVSALLGHGLEELKARLEEAVLRATGRRVLTLRVRLAGPQLSWLHEEAAVQDVHVIPEAGAADVTVIMSHSAYGRFRKLFPQ</sequence>
<evidence type="ECO:0000256" key="5">
    <source>
        <dbReference type="SAM" id="Coils"/>
    </source>
</evidence>
<dbReference type="InterPro" id="IPR006073">
    <property type="entry name" value="GTP-bd"/>
</dbReference>
<dbReference type="SUPFAM" id="SSF52540">
    <property type="entry name" value="P-loop containing nucleoside triphosphate hydrolases"/>
    <property type="match status" value="1"/>
</dbReference>
<name>A0A9L0RXK9_HORSE</name>
<evidence type="ECO:0000256" key="1">
    <source>
        <dbReference type="ARBA" id="ARBA00022723"/>
    </source>
</evidence>